<dbReference type="NCBIfam" id="TIGR01189">
    <property type="entry name" value="ccmA"/>
    <property type="match status" value="1"/>
</dbReference>
<dbReference type="SMART" id="SM00382">
    <property type="entry name" value="AAA"/>
    <property type="match status" value="1"/>
</dbReference>
<dbReference type="InterPro" id="IPR017871">
    <property type="entry name" value="ABC_transporter-like_CS"/>
</dbReference>
<dbReference type="Gene3D" id="3.40.50.300">
    <property type="entry name" value="P-loop containing nucleotide triphosphate hydrolases"/>
    <property type="match status" value="1"/>
</dbReference>
<keyword evidence="2" id="KW-0547">Nucleotide-binding</keyword>
<feature type="domain" description="ABC transporter" evidence="7">
    <location>
        <begin position="8"/>
        <end position="198"/>
    </location>
</feature>
<dbReference type="AlphaFoldDB" id="A0A5M6ZNQ5"/>
<dbReference type="GO" id="GO:0005524">
    <property type="term" value="F:ATP binding"/>
    <property type="evidence" value="ECO:0007669"/>
    <property type="project" value="UniProtKB-KW"/>
</dbReference>
<dbReference type="GO" id="GO:0022857">
    <property type="term" value="F:transmembrane transporter activity"/>
    <property type="evidence" value="ECO:0007669"/>
    <property type="project" value="InterPro"/>
</dbReference>
<dbReference type="RefSeq" id="WP_150023129.1">
    <property type="nucleotide sequence ID" value="NZ_VWOJ01000002.1"/>
</dbReference>
<evidence type="ECO:0000256" key="5">
    <source>
        <dbReference type="ARBA" id="ARBA00022967"/>
    </source>
</evidence>
<evidence type="ECO:0000313" key="9">
    <source>
        <dbReference type="Proteomes" id="UP000325122"/>
    </source>
</evidence>
<dbReference type="InterPro" id="IPR003593">
    <property type="entry name" value="AAA+_ATPase"/>
</dbReference>
<reference evidence="8 9" key="1">
    <citation type="submission" date="2019-09" db="EMBL/GenBank/DDBJ databases">
        <authorList>
            <person name="Kevbrin V."/>
            <person name="Grouzdev D.S."/>
        </authorList>
    </citation>
    <scope>NUCLEOTIDE SEQUENCE [LARGE SCALE GENOMIC DNA]</scope>
    <source>
        <strain evidence="8 9">G-192</strain>
    </source>
</reference>
<dbReference type="PROSITE" id="PS50893">
    <property type="entry name" value="ABC_TRANSPORTER_2"/>
    <property type="match status" value="1"/>
</dbReference>
<organism evidence="8 9">
    <name type="scientific">Alkalicaulis satelles</name>
    <dbReference type="NCBI Taxonomy" id="2609175"/>
    <lineage>
        <taxon>Bacteria</taxon>
        <taxon>Pseudomonadati</taxon>
        <taxon>Pseudomonadota</taxon>
        <taxon>Alphaproteobacteria</taxon>
        <taxon>Maricaulales</taxon>
        <taxon>Maricaulaceae</taxon>
        <taxon>Alkalicaulis</taxon>
    </lineage>
</organism>
<evidence type="ECO:0000256" key="1">
    <source>
        <dbReference type="ARBA" id="ARBA00022448"/>
    </source>
</evidence>
<keyword evidence="4 8" id="KW-0067">ATP-binding</keyword>
<dbReference type="GO" id="GO:0016887">
    <property type="term" value="F:ATP hydrolysis activity"/>
    <property type="evidence" value="ECO:0007669"/>
    <property type="project" value="InterPro"/>
</dbReference>
<sequence length="200" mass="20943">MTHYDAVLSCTNLTLERGDRVLVRDISLALEPGQALVLTGPNGAGKTTLLRALAGLLRPAAGEIALEPGPAGWLGHAEGLKPAETVRQALDFWAALSDQPRDAVEGVMRALALGHLARRPCGALSAGQKRRAGLARLALSGRAVWLMDEPSAPLDAAGRERLSRLAQAHRARGGIILAATHADLGWPDVQRLDLGAEAAA</sequence>
<dbReference type="PROSITE" id="PS00211">
    <property type="entry name" value="ABC_TRANSPORTER_1"/>
    <property type="match status" value="1"/>
</dbReference>
<keyword evidence="6" id="KW-0472">Membrane</keyword>
<accession>A0A5M6ZNQ5</accession>
<keyword evidence="9" id="KW-1185">Reference proteome</keyword>
<dbReference type="Proteomes" id="UP000325122">
    <property type="component" value="Unassembled WGS sequence"/>
</dbReference>
<evidence type="ECO:0000256" key="3">
    <source>
        <dbReference type="ARBA" id="ARBA00022748"/>
    </source>
</evidence>
<dbReference type="InterPro" id="IPR027417">
    <property type="entry name" value="P-loop_NTPase"/>
</dbReference>
<gene>
    <name evidence="8" type="primary">ccmA</name>
    <name evidence="8" type="ORF">F1654_08670</name>
</gene>
<evidence type="ECO:0000259" key="7">
    <source>
        <dbReference type="PROSITE" id="PS50893"/>
    </source>
</evidence>
<proteinExistence type="predicted"/>
<dbReference type="EMBL" id="VWOJ01000002">
    <property type="protein sequence ID" value="KAA5803861.1"/>
    <property type="molecule type" value="Genomic_DNA"/>
</dbReference>
<comment type="caution">
    <text evidence="8">The sequence shown here is derived from an EMBL/GenBank/DDBJ whole genome shotgun (WGS) entry which is preliminary data.</text>
</comment>
<keyword evidence="3" id="KW-0201">Cytochrome c-type biogenesis</keyword>
<evidence type="ECO:0000313" key="8">
    <source>
        <dbReference type="EMBL" id="KAA5803861.1"/>
    </source>
</evidence>
<dbReference type="PANTHER" id="PTHR43499">
    <property type="entry name" value="ABC TRANSPORTER I FAMILY MEMBER 1"/>
    <property type="match status" value="1"/>
</dbReference>
<dbReference type="SUPFAM" id="SSF52540">
    <property type="entry name" value="P-loop containing nucleoside triphosphate hydrolases"/>
    <property type="match status" value="1"/>
</dbReference>
<name>A0A5M6ZNQ5_9PROT</name>
<dbReference type="InterPro" id="IPR005895">
    <property type="entry name" value="ABC_transptr_haem_export_CcmA"/>
</dbReference>
<dbReference type="PANTHER" id="PTHR43499:SF1">
    <property type="entry name" value="ABC TRANSPORTER I FAMILY MEMBER 1"/>
    <property type="match status" value="1"/>
</dbReference>
<evidence type="ECO:0000256" key="6">
    <source>
        <dbReference type="ARBA" id="ARBA00023136"/>
    </source>
</evidence>
<dbReference type="InterPro" id="IPR003439">
    <property type="entry name" value="ABC_transporter-like_ATP-bd"/>
</dbReference>
<keyword evidence="1" id="KW-0813">Transport</keyword>
<evidence type="ECO:0000256" key="4">
    <source>
        <dbReference type="ARBA" id="ARBA00022840"/>
    </source>
</evidence>
<dbReference type="GO" id="GO:0017004">
    <property type="term" value="P:cytochrome complex assembly"/>
    <property type="evidence" value="ECO:0007669"/>
    <property type="project" value="UniProtKB-KW"/>
</dbReference>
<evidence type="ECO:0000256" key="2">
    <source>
        <dbReference type="ARBA" id="ARBA00022741"/>
    </source>
</evidence>
<dbReference type="Pfam" id="PF00005">
    <property type="entry name" value="ABC_tran"/>
    <property type="match status" value="1"/>
</dbReference>
<protein>
    <submittedName>
        <fullName evidence="8">Heme ABC exporter ATP-binding protein CcmA</fullName>
    </submittedName>
</protein>
<keyword evidence="5" id="KW-1278">Translocase</keyword>